<sequence length="242" mass="27458">MASKVEDDNLIVTYQVCKYGEDHKGYQVKFNIIEMKANCRCQMFEFSDLLCRHVMAVFRVTNVLTLPPQYILRRWMRNAKSSMTLEIPTKNVFTNYLESHAVRYNTLRHEVCKFIEQGLVSADVYGVTMSVLGEAAKKVASALKGEVKASMVNGHAGGERTVRGMILTDHQSNGDQLTAGHDLSEGEKNGRIREMTRDLEATKMKCEASRSNLLLLLKEIEEHKQQLAAKVQIVRSSRRECL</sequence>
<evidence type="ECO:0000313" key="1">
    <source>
        <dbReference type="EMBL" id="KAI4342191.1"/>
    </source>
</evidence>
<accession>A0ACB9P1R0</accession>
<dbReference type="Proteomes" id="UP001057402">
    <property type="component" value="Chromosome 7"/>
</dbReference>
<organism evidence="1 2">
    <name type="scientific">Melastoma candidum</name>
    <dbReference type="NCBI Taxonomy" id="119954"/>
    <lineage>
        <taxon>Eukaryota</taxon>
        <taxon>Viridiplantae</taxon>
        <taxon>Streptophyta</taxon>
        <taxon>Embryophyta</taxon>
        <taxon>Tracheophyta</taxon>
        <taxon>Spermatophyta</taxon>
        <taxon>Magnoliopsida</taxon>
        <taxon>eudicotyledons</taxon>
        <taxon>Gunneridae</taxon>
        <taxon>Pentapetalae</taxon>
        <taxon>rosids</taxon>
        <taxon>malvids</taxon>
        <taxon>Myrtales</taxon>
        <taxon>Melastomataceae</taxon>
        <taxon>Melastomatoideae</taxon>
        <taxon>Melastomateae</taxon>
        <taxon>Melastoma</taxon>
    </lineage>
</organism>
<dbReference type="EMBL" id="CM042886">
    <property type="protein sequence ID" value="KAI4342191.1"/>
    <property type="molecule type" value="Genomic_DNA"/>
</dbReference>
<reference evidence="2" key="1">
    <citation type="journal article" date="2023" name="Front. Plant Sci.">
        <title>Chromosomal-level genome assembly of Melastoma candidum provides insights into trichome evolution.</title>
        <authorList>
            <person name="Zhong Y."/>
            <person name="Wu W."/>
            <person name="Sun C."/>
            <person name="Zou P."/>
            <person name="Liu Y."/>
            <person name="Dai S."/>
            <person name="Zhou R."/>
        </authorList>
    </citation>
    <scope>NUCLEOTIDE SEQUENCE [LARGE SCALE GENOMIC DNA]</scope>
</reference>
<name>A0ACB9P1R0_9MYRT</name>
<comment type="caution">
    <text evidence="1">The sequence shown here is derived from an EMBL/GenBank/DDBJ whole genome shotgun (WGS) entry which is preliminary data.</text>
</comment>
<keyword evidence="2" id="KW-1185">Reference proteome</keyword>
<protein>
    <submittedName>
        <fullName evidence="1">Uncharacterized protein</fullName>
    </submittedName>
</protein>
<gene>
    <name evidence="1" type="ORF">MLD38_026842</name>
</gene>
<proteinExistence type="predicted"/>
<evidence type="ECO:0000313" key="2">
    <source>
        <dbReference type="Proteomes" id="UP001057402"/>
    </source>
</evidence>